<dbReference type="AlphaFoldDB" id="A0A4Y1ZYY1"/>
<dbReference type="InterPro" id="IPR022140">
    <property type="entry name" value="Kinesin-like_KIF1-typ"/>
</dbReference>
<feature type="domain" description="Kinesin-like KIF1-type" evidence="2">
    <location>
        <begin position="158"/>
        <end position="198"/>
    </location>
</feature>
<dbReference type="EMBL" id="BGPR01000001">
    <property type="protein sequence ID" value="GBL72497.1"/>
    <property type="molecule type" value="Genomic_DNA"/>
</dbReference>
<dbReference type="Pfam" id="PF12423">
    <property type="entry name" value="KIF1B"/>
    <property type="match status" value="1"/>
</dbReference>
<protein>
    <submittedName>
        <fullName evidence="3">Kinesin-like protein KIF28P</fullName>
    </submittedName>
</protein>
<organism evidence="3 4">
    <name type="scientific">Araneus ventricosus</name>
    <name type="common">Orbweaver spider</name>
    <name type="synonym">Epeira ventricosa</name>
    <dbReference type="NCBI Taxonomy" id="182803"/>
    <lineage>
        <taxon>Eukaryota</taxon>
        <taxon>Metazoa</taxon>
        <taxon>Ecdysozoa</taxon>
        <taxon>Arthropoda</taxon>
        <taxon>Chelicerata</taxon>
        <taxon>Arachnida</taxon>
        <taxon>Araneae</taxon>
        <taxon>Araneomorphae</taxon>
        <taxon>Entelegynae</taxon>
        <taxon>Araneoidea</taxon>
        <taxon>Araneidae</taxon>
        <taxon>Araneus</taxon>
    </lineage>
</organism>
<evidence type="ECO:0000313" key="3">
    <source>
        <dbReference type="EMBL" id="GBL72497.1"/>
    </source>
</evidence>
<gene>
    <name evidence="3" type="primary">Kif28p_2</name>
    <name evidence="3" type="ORF">AVEN_115409_1</name>
</gene>
<evidence type="ECO:0000259" key="2">
    <source>
        <dbReference type="Pfam" id="PF12423"/>
    </source>
</evidence>
<evidence type="ECO:0000256" key="1">
    <source>
        <dbReference type="SAM" id="MobiDB-lite"/>
    </source>
</evidence>
<sequence>MGESVDVGHGYGQATGSSDECQQSRRSKGITKFAQRIILFGTTQLYVFIHPDQMKKTGKKYPDVTYEMAQEEIASKAGISVDDDESLDTALLNKDLIEVLPGVEEANAISEELDKKVKFEIMLLSPQWLGKTSGKTEVYVKMRNLETGVEFTWPKEKFLNRMYVMKEMYQNYEAGEEWDVDEDRDPFIEDLDTEVQIGNVQVFLQPLAYMVELKEQLEIVDYKGTEVGIMNVCIQSSFFYKLILI</sequence>
<comment type="caution">
    <text evidence="3">The sequence shown here is derived from an EMBL/GenBank/DDBJ whole genome shotgun (WGS) entry which is preliminary data.</text>
</comment>
<name>A0A4Y1ZYY1_ARAVE</name>
<dbReference type="OrthoDB" id="6411497at2759"/>
<reference evidence="3 4" key="1">
    <citation type="journal article" date="2019" name="Sci. Rep.">
        <title>Orb-weaving spider Araneus ventricosus genome elucidates the spidroin gene catalogue.</title>
        <authorList>
            <person name="Kono N."/>
            <person name="Nakamura H."/>
            <person name="Ohtoshi R."/>
            <person name="Moran D.A.P."/>
            <person name="Shinohara A."/>
            <person name="Yoshida Y."/>
            <person name="Fujiwara M."/>
            <person name="Mori M."/>
            <person name="Tomita M."/>
            <person name="Arakawa K."/>
        </authorList>
    </citation>
    <scope>NUCLEOTIDE SEQUENCE [LARGE SCALE GENOMIC DNA]</scope>
</reference>
<proteinExistence type="predicted"/>
<feature type="region of interest" description="Disordered" evidence="1">
    <location>
        <begin position="1"/>
        <end position="23"/>
    </location>
</feature>
<dbReference type="Proteomes" id="UP000499080">
    <property type="component" value="Unassembled WGS sequence"/>
</dbReference>
<accession>A0A4Y1ZYY1</accession>
<keyword evidence="4" id="KW-1185">Reference proteome</keyword>
<evidence type="ECO:0000313" key="4">
    <source>
        <dbReference type="Proteomes" id="UP000499080"/>
    </source>
</evidence>